<dbReference type="InterPro" id="IPR056108">
    <property type="entry name" value="DUF7691"/>
</dbReference>
<dbReference type="Proteomes" id="UP000048965">
    <property type="component" value="Unassembled WGS sequence"/>
</dbReference>
<proteinExistence type="predicted"/>
<evidence type="ECO:0000313" key="3">
    <source>
        <dbReference type="Proteomes" id="UP000048965"/>
    </source>
</evidence>
<protein>
    <recommendedName>
        <fullName evidence="1">DUF7691 domain-containing protein</fullName>
    </recommendedName>
</protein>
<organism evidence="2 3">
    <name type="scientific">Streptomyces lydicamycinicus</name>
    <dbReference type="NCBI Taxonomy" id="1546107"/>
    <lineage>
        <taxon>Bacteria</taxon>
        <taxon>Bacillati</taxon>
        <taxon>Actinomycetota</taxon>
        <taxon>Actinomycetes</taxon>
        <taxon>Kitasatosporales</taxon>
        <taxon>Streptomycetaceae</taxon>
        <taxon>Streptomyces</taxon>
    </lineage>
</organism>
<feature type="domain" description="DUF7691" evidence="1">
    <location>
        <begin position="4"/>
        <end position="217"/>
    </location>
</feature>
<evidence type="ECO:0000259" key="1">
    <source>
        <dbReference type="Pfam" id="PF24740"/>
    </source>
</evidence>
<evidence type="ECO:0000313" key="2">
    <source>
        <dbReference type="EMBL" id="GAO12969.1"/>
    </source>
</evidence>
<reference evidence="2 3" key="2">
    <citation type="journal article" date="2015" name="Stand. Genomic Sci.">
        <title>Draft genome sequence of marine-derived Streptomyces sp. TP-A0598, a producer of anti-MRSA antibiotic lydicamycins.</title>
        <authorList>
            <person name="Komaki H."/>
            <person name="Ichikawa N."/>
            <person name="Hosoyama A."/>
            <person name="Fujita N."/>
            <person name="Igarashi Y."/>
        </authorList>
    </citation>
    <scope>NUCLEOTIDE SEQUENCE [LARGE SCALE GENOMIC DNA]</scope>
    <source>
        <strain evidence="2 3">NBRC 110027</strain>
    </source>
</reference>
<comment type="caution">
    <text evidence="2">The sequence shown here is derived from an EMBL/GenBank/DDBJ whole genome shotgun (WGS) entry which is preliminary data.</text>
</comment>
<reference evidence="3" key="1">
    <citation type="submission" date="2014-09" db="EMBL/GenBank/DDBJ databases">
        <title>Whole genome shotgun sequence of Streptomyces sp. NBRC 110027.</title>
        <authorList>
            <person name="Komaki H."/>
            <person name="Ichikawa N."/>
            <person name="Katano-Makiyama Y."/>
            <person name="Hosoyama A."/>
            <person name="Hashimoto M."/>
            <person name="Uohara A."/>
            <person name="Kitahashi Y."/>
            <person name="Ohji S."/>
            <person name="Kimura A."/>
            <person name="Yamazoe A."/>
            <person name="Igarashi Y."/>
            <person name="Fujita N."/>
        </authorList>
    </citation>
    <scope>NUCLEOTIDE SEQUENCE [LARGE SCALE GENOMIC DNA]</scope>
    <source>
        <strain evidence="3">NBRC 110027</strain>
    </source>
</reference>
<dbReference type="AlphaFoldDB" id="A0A0P4RHT9"/>
<keyword evidence="3" id="KW-1185">Reference proteome</keyword>
<gene>
    <name evidence="2" type="ORF">TPA0598_15_00080</name>
</gene>
<dbReference type="EMBL" id="BBNO01000015">
    <property type="protein sequence ID" value="GAO12969.1"/>
    <property type="molecule type" value="Genomic_DNA"/>
</dbReference>
<dbReference type="Pfam" id="PF24740">
    <property type="entry name" value="DUF7691"/>
    <property type="match status" value="1"/>
</dbReference>
<accession>A0A0P4RHT9</accession>
<sequence length="220" mass="24414">MAIMSRIISFNTADKADVVAFLGAAGNLTSDQQRNLGVMRELAQARQRDLDHEGLDWGLAIPDALDHLIAGHASSDAEYAAGAYYTALQLIIDRNGSDPSDLGVYSKPGTFFSLLDDELRRLGVSADLLPHDYLFAGPPDEIPFYIPYPVDGPHIGMWPLAKAKPAADAYRTVLGQMDDGFTYDTQHLIEKLEFEHAEWEFATKNLDWYTQDTIFFSIKG</sequence>
<name>A0A0P4RHT9_9ACTN</name>